<feature type="compositionally biased region" description="Polar residues" evidence="2">
    <location>
        <begin position="188"/>
        <end position="205"/>
    </location>
</feature>
<dbReference type="PANTHER" id="PTHR23355">
    <property type="entry name" value="RIBONUCLEASE"/>
    <property type="match status" value="1"/>
</dbReference>
<dbReference type="AlphaFoldDB" id="A0A9K3KY48"/>
<name>A0A9K3KY48_9STRA</name>
<dbReference type="Proteomes" id="UP000693970">
    <property type="component" value="Unassembled WGS sequence"/>
</dbReference>
<reference evidence="4" key="1">
    <citation type="journal article" date="2021" name="Sci. Rep.">
        <title>Diploid genomic architecture of Nitzschia inconspicua, an elite biomass production diatom.</title>
        <authorList>
            <person name="Oliver A."/>
            <person name="Podell S."/>
            <person name="Pinowska A."/>
            <person name="Traller J.C."/>
            <person name="Smith S.R."/>
            <person name="McClure R."/>
            <person name="Beliaev A."/>
            <person name="Bohutskyi P."/>
            <person name="Hill E.A."/>
            <person name="Rabines A."/>
            <person name="Zheng H."/>
            <person name="Allen L.Z."/>
            <person name="Kuo A."/>
            <person name="Grigoriev I.V."/>
            <person name="Allen A.E."/>
            <person name="Hazlebeck D."/>
            <person name="Allen E.E."/>
        </authorList>
    </citation>
    <scope>NUCLEOTIDE SEQUENCE</scope>
    <source>
        <strain evidence="4">Hildebrandi</strain>
    </source>
</reference>
<dbReference type="Pfam" id="PF17849">
    <property type="entry name" value="OB_Dis3"/>
    <property type="match status" value="1"/>
</dbReference>
<gene>
    <name evidence="4" type="ORF">IV203_008061</name>
</gene>
<feature type="compositionally biased region" description="Basic and acidic residues" evidence="2">
    <location>
        <begin position="34"/>
        <end position="60"/>
    </location>
</feature>
<feature type="domain" description="RNB" evidence="3">
    <location>
        <begin position="416"/>
        <end position="775"/>
    </location>
</feature>
<sequence length="1212" mass="135688">MNGRGVSVNGERKPGRGRNNSGRGRGNSGVRKGPPRDRESGRQQQSERGEDASGRPDKKKNVPVASKSKDGSNETNNYHNNRNTINANNRVKNGDNNKTIYPKYWSLDDCLTRYNAQDPNLIRGTLRVLPAKNGAAFCTCDRGSQVKDVMLDGPIERNRALDGDTVYVELLPEEENSNEAKQDEANAGKSSSTQSPNSHQNGVSSDENEGDKGGHDVNEEWWQDDPDQVRLWDPVVPLRRSKNIPKESSIQTDDGPKQRHGRVVYIVFPKLFTSEIGSSEQTNAKPTRRIVGTLKRLQSGTTLLTPTNKSMEQFRLSKSAAEKFKDSPEGSIFQAKYVYGSWQEDFKWPPCVDVQEFGHSGNIEDETAALLIENGVDHGEFPANVLEESLHVVASGQYVNGSESGWKPTSDMYKGRRDYRSQRIFTIDPTTAKDLDDALHITDLGNGQVEIGVHIADVSHFVQPDSQIDLEAQRRCTTVYLVDRVIPMLPKALCEVACSLNPNVERLAFSCVWRMNRDGTMVKGHKAWYGRSVIKSCAKLDYATAQNIIERKVAIGENQLDDTLWPPDRRPTDGHTVDQVAADVRLMNEIAQARRQLRFRNGAIALNAVKLTFKLDSDGETPVMCEPYPIRDSNKLIEEYMLLANYLVAQRLITHAGGLALLRQHEPPLGDGLEKAAALAMEALGFKIDITSSESLQRSLNRLGRECQDEIILQCVTEVLKTPMKPANYIAAGGTEEHMWSHFALHIPYYTHFTSPIRRYADVIVHRLLQATLDGREAVEEFSMDQKRIASICENCNEKKDGSRKAQERSDVVFLALYLRRSPMKHVLGVVLSIGTKAFTAFLPSLGISAMLFLEEHSDWIDYEAYNAPNVGNRIKLKRTKKHKGSQWKDMLIKNFAKISVCCRCSEQPPFTQTNEPTPEVIDDKTIVDNLTELLDGTGLDVEVAGRVDYKGNKVSPEIRDVLVHVIDKMNDHFGKAQAPNITLAIDKLIHLPYDERYKSKNEDPGDRWYSDVKVKYIIGGYPRTLEFMAIDNCYVDLIPKHSKSGSVAQNYGRTWVNVYIPKPIMKSMIEKFKADTDWGVSNKGLNVDNAQGLTSITANIDDTDHPPFYAMAKEFDDDDHSQFTGRILTTKKGSIQNMSSDPDYQQIYKCTCFFKMSITVITPVNTSVAPEPSSGSNARLKFSLLSVKAYNVADNIEPVRLGGSKIKSNIM</sequence>
<dbReference type="GO" id="GO:0000932">
    <property type="term" value="C:P-body"/>
    <property type="evidence" value="ECO:0007669"/>
    <property type="project" value="TreeGrafter"/>
</dbReference>
<dbReference type="PROSITE" id="PS01175">
    <property type="entry name" value="RIBONUCLEASE_II"/>
    <property type="match status" value="1"/>
</dbReference>
<evidence type="ECO:0000256" key="1">
    <source>
        <dbReference type="RuleBase" id="RU003901"/>
    </source>
</evidence>
<dbReference type="InterPro" id="IPR022966">
    <property type="entry name" value="RNase_II/R_CS"/>
</dbReference>
<evidence type="ECO:0000313" key="5">
    <source>
        <dbReference type="Proteomes" id="UP000693970"/>
    </source>
</evidence>
<evidence type="ECO:0000259" key="3">
    <source>
        <dbReference type="SMART" id="SM00955"/>
    </source>
</evidence>
<protein>
    <submittedName>
        <fullName evidence="4">Ribonuclease R</fullName>
    </submittedName>
</protein>
<dbReference type="InterPro" id="IPR001900">
    <property type="entry name" value="RNase_II/R"/>
</dbReference>
<dbReference type="GO" id="GO:0006402">
    <property type="term" value="P:mRNA catabolic process"/>
    <property type="evidence" value="ECO:0007669"/>
    <property type="project" value="TreeGrafter"/>
</dbReference>
<comment type="similarity">
    <text evidence="1">Belongs to the RNR ribonuclease family.</text>
</comment>
<dbReference type="GO" id="GO:0000175">
    <property type="term" value="F:3'-5'-RNA exonuclease activity"/>
    <property type="evidence" value="ECO:0007669"/>
    <property type="project" value="TreeGrafter"/>
</dbReference>
<evidence type="ECO:0000313" key="4">
    <source>
        <dbReference type="EMBL" id="KAG7352013.1"/>
    </source>
</evidence>
<accession>A0A9K3KY48</accession>
<dbReference type="GO" id="GO:0003723">
    <property type="term" value="F:RNA binding"/>
    <property type="evidence" value="ECO:0007669"/>
    <property type="project" value="InterPro"/>
</dbReference>
<organism evidence="4 5">
    <name type="scientific">Nitzschia inconspicua</name>
    <dbReference type="NCBI Taxonomy" id="303405"/>
    <lineage>
        <taxon>Eukaryota</taxon>
        <taxon>Sar</taxon>
        <taxon>Stramenopiles</taxon>
        <taxon>Ochrophyta</taxon>
        <taxon>Bacillariophyta</taxon>
        <taxon>Bacillariophyceae</taxon>
        <taxon>Bacillariophycidae</taxon>
        <taxon>Bacillariales</taxon>
        <taxon>Bacillariaceae</taxon>
        <taxon>Nitzschia</taxon>
    </lineage>
</organism>
<dbReference type="Pfam" id="PF00773">
    <property type="entry name" value="RNB"/>
    <property type="match status" value="1"/>
</dbReference>
<dbReference type="InterPro" id="IPR050180">
    <property type="entry name" value="RNR_Ribonuclease"/>
</dbReference>
<feature type="region of interest" description="Disordered" evidence="2">
    <location>
        <begin position="173"/>
        <end position="228"/>
    </location>
</feature>
<dbReference type="PANTHER" id="PTHR23355:SF9">
    <property type="entry name" value="DIS3-LIKE EXONUCLEASE 2"/>
    <property type="match status" value="1"/>
</dbReference>
<keyword evidence="5" id="KW-1185">Reference proteome</keyword>
<evidence type="ECO:0000256" key="2">
    <source>
        <dbReference type="SAM" id="MobiDB-lite"/>
    </source>
</evidence>
<dbReference type="InterPro" id="IPR041505">
    <property type="entry name" value="Dis3_CSD2"/>
</dbReference>
<proteinExistence type="inferred from homology"/>
<dbReference type="SMART" id="SM00955">
    <property type="entry name" value="RNB"/>
    <property type="match status" value="1"/>
</dbReference>
<dbReference type="EMBL" id="JAGRRH010000017">
    <property type="protein sequence ID" value="KAG7352013.1"/>
    <property type="molecule type" value="Genomic_DNA"/>
</dbReference>
<comment type="caution">
    <text evidence="4">The sequence shown here is derived from an EMBL/GenBank/DDBJ whole genome shotgun (WGS) entry which is preliminary data.</text>
</comment>
<dbReference type="OrthoDB" id="372421at2759"/>
<feature type="region of interest" description="Disordered" evidence="2">
    <location>
        <begin position="1"/>
        <end position="96"/>
    </location>
</feature>
<feature type="compositionally biased region" description="Low complexity" evidence="2">
    <location>
        <begin position="73"/>
        <end position="91"/>
    </location>
</feature>
<reference evidence="4" key="2">
    <citation type="submission" date="2021-04" db="EMBL/GenBank/DDBJ databases">
        <authorList>
            <person name="Podell S."/>
        </authorList>
    </citation>
    <scope>NUCLEOTIDE SEQUENCE</scope>
    <source>
        <strain evidence="4">Hildebrandi</strain>
    </source>
</reference>